<evidence type="ECO:0000256" key="5">
    <source>
        <dbReference type="ARBA" id="ARBA00022980"/>
    </source>
</evidence>
<evidence type="ECO:0000313" key="9">
    <source>
        <dbReference type="Proteomes" id="UP001558713"/>
    </source>
</evidence>
<dbReference type="AlphaFoldDB" id="A0ABD0Z4D2"/>
<dbReference type="InterPro" id="IPR025607">
    <property type="entry name" value="Ribosomal_uL18_C_euk"/>
</dbReference>
<evidence type="ECO:0000256" key="2">
    <source>
        <dbReference type="ARBA" id="ARBA00007116"/>
    </source>
</evidence>
<dbReference type="EMBL" id="JBANAX010000892">
    <property type="protein sequence ID" value="KAL1189558.1"/>
    <property type="molecule type" value="Genomic_DNA"/>
</dbReference>
<protein>
    <submittedName>
        <fullName evidence="8">Large ribosomal subunit protein uL18</fullName>
    </submittedName>
</protein>
<evidence type="ECO:0000313" key="8">
    <source>
        <dbReference type="EMBL" id="KAL1189558.1"/>
    </source>
</evidence>
<proteinExistence type="inferred from homology"/>
<accession>A0ABD0Z4D2</accession>
<dbReference type="Proteomes" id="UP001558713">
    <property type="component" value="Unassembled WGS sequence"/>
</dbReference>
<reference evidence="8 9" key="1">
    <citation type="submission" date="2024-04" db="EMBL/GenBank/DDBJ databases">
        <title>Genome assembly C_amara_ONT_v2.</title>
        <authorList>
            <person name="Yant L."/>
            <person name="Moore C."/>
            <person name="Slenker M."/>
        </authorList>
    </citation>
    <scope>NUCLEOTIDE SEQUENCE [LARGE SCALE GENOMIC DNA]</scope>
    <source>
        <tissue evidence="8">Leaf</tissue>
    </source>
</reference>
<keyword evidence="4" id="KW-0963">Cytoplasm</keyword>
<comment type="similarity">
    <text evidence="2">Belongs to the universal ribosomal protein uL18 family.</text>
</comment>
<dbReference type="Pfam" id="PF14204">
    <property type="entry name" value="Ribosomal_L18_c"/>
    <property type="match status" value="1"/>
</dbReference>
<comment type="caution">
    <text evidence="8">The sequence shown here is derived from an EMBL/GenBank/DDBJ whole genome shotgun (WGS) entry which is preliminary data.</text>
</comment>
<gene>
    <name evidence="8" type="ORF">V5N11_029916</name>
</gene>
<dbReference type="PANTHER" id="PTHR23410">
    <property type="entry name" value="RIBOSOMAL PROTEIN L5-RELATED"/>
    <property type="match status" value="1"/>
</dbReference>
<dbReference type="PANTHER" id="PTHR23410:SF12">
    <property type="entry name" value="LARGE RIBOSOMAL SUBUNIT PROTEIN UL18"/>
    <property type="match status" value="1"/>
</dbReference>
<keyword evidence="9" id="KW-1185">Reference proteome</keyword>
<feature type="domain" description="Large ribosomal subunit protein uL18 C-terminal eukaryotes" evidence="7">
    <location>
        <begin position="1"/>
        <end position="54"/>
    </location>
</feature>
<evidence type="ECO:0000256" key="6">
    <source>
        <dbReference type="ARBA" id="ARBA00023274"/>
    </source>
</evidence>
<dbReference type="InterPro" id="IPR005485">
    <property type="entry name" value="Rbsml_uL18_euk_arch"/>
</dbReference>
<keyword evidence="5" id="KW-0689">Ribosomal protein</keyword>
<name>A0ABD0Z4D2_CARAN</name>
<dbReference type="GO" id="GO:0022626">
    <property type="term" value="C:cytosolic ribosome"/>
    <property type="evidence" value="ECO:0007669"/>
    <property type="project" value="UniProtKB-ARBA"/>
</dbReference>
<dbReference type="Gene3D" id="3.30.420.100">
    <property type="match status" value="1"/>
</dbReference>
<sequence length="66" mass="7689">MEALYKKVHAAIRADPLAKKAEKQSLKEHKRFNLKRLSYEQRKANLVDRIRTLNSAGEAIHEDDDE</sequence>
<evidence type="ECO:0000259" key="7">
    <source>
        <dbReference type="Pfam" id="PF14204"/>
    </source>
</evidence>
<organism evidence="8 9">
    <name type="scientific">Cardamine amara subsp. amara</name>
    <dbReference type="NCBI Taxonomy" id="228776"/>
    <lineage>
        <taxon>Eukaryota</taxon>
        <taxon>Viridiplantae</taxon>
        <taxon>Streptophyta</taxon>
        <taxon>Embryophyta</taxon>
        <taxon>Tracheophyta</taxon>
        <taxon>Spermatophyta</taxon>
        <taxon>Magnoliopsida</taxon>
        <taxon>eudicotyledons</taxon>
        <taxon>Gunneridae</taxon>
        <taxon>Pentapetalae</taxon>
        <taxon>rosids</taxon>
        <taxon>malvids</taxon>
        <taxon>Brassicales</taxon>
        <taxon>Brassicaceae</taxon>
        <taxon>Cardamineae</taxon>
        <taxon>Cardamine</taxon>
    </lineage>
</organism>
<keyword evidence="6" id="KW-0687">Ribonucleoprotein</keyword>
<evidence type="ECO:0000256" key="3">
    <source>
        <dbReference type="ARBA" id="ARBA00011113"/>
    </source>
</evidence>
<comment type="subunit">
    <text evidence="3">Component of the large ribosomal subunit (LSU).</text>
</comment>
<evidence type="ECO:0000256" key="4">
    <source>
        <dbReference type="ARBA" id="ARBA00022490"/>
    </source>
</evidence>
<comment type="subcellular location">
    <subcellularLocation>
        <location evidence="1">Cytoplasm</location>
    </subcellularLocation>
</comment>
<evidence type="ECO:0000256" key="1">
    <source>
        <dbReference type="ARBA" id="ARBA00004496"/>
    </source>
</evidence>
<dbReference type="GO" id="GO:1990904">
    <property type="term" value="C:ribonucleoprotein complex"/>
    <property type="evidence" value="ECO:0007669"/>
    <property type="project" value="UniProtKB-KW"/>
</dbReference>